<evidence type="ECO:0000313" key="3">
    <source>
        <dbReference type="Proteomes" id="UP000248897"/>
    </source>
</evidence>
<accession>A0A2X4XZQ2</accession>
<evidence type="ECO:0000313" key="2">
    <source>
        <dbReference type="EMBL" id="SQI45395.1"/>
    </source>
</evidence>
<evidence type="ECO:0000313" key="4">
    <source>
        <dbReference type="Proteomes" id="UP000594967"/>
    </source>
</evidence>
<proteinExistence type="predicted"/>
<gene>
    <name evidence="1" type="ORF">I6G64_15660</name>
    <name evidence="2" type="ORF">NCTC12961_05194</name>
</gene>
<dbReference type="EMBL" id="CP065673">
    <property type="protein sequence ID" value="QPS19032.1"/>
    <property type="molecule type" value="Genomic_DNA"/>
</dbReference>
<dbReference type="RefSeq" id="WP_063200897.1">
    <property type="nucleotide sequence ID" value="NZ_CAMITG010000001.1"/>
</dbReference>
<name>A0A2X4XZQ2_SERPL</name>
<evidence type="ECO:0000313" key="1">
    <source>
        <dbReference type="EMBL" id="QPS19032.1"/>
    </source>
</evidence>
<dbReference type="Proteomes" id="UP000248897">
    <property type="component" value="Chromosome 1"/>
</dbReference>
<reference evidence="2 3" key="1">
    <citation type="submission" date="2018-06" db="EMBL/GenBank/DDBJ databases">
        <authorList>
            <consortium name="Pathogen Informatics"/>
            <person name="Doyle S."/>
        </authorList>
    </citation>
    <scope>NUCLEOTIDE SEQUENCE [LARGE SCALE GENOMIC DNA]</scope>
    <source>
        <strain evidence="2 3">NCTC12961</strain>
    </source>
</reference>
<sequence length="189" mass="21181">MPNISIRQHGADAIDTTNRYFLDTGLPLVANTLSQQDLEWCMAMVRNLPEEKRLPWETVNASLDDDEAFNFAFKLLDAMDRPAGACACDYIQAEQVLNVNMLQNFSPEGSVLEGRMLTYALVTIVFFLADTEGTGVRLMFPVNDGVADYYINRHQFVDITSGAKLILYRSADELSAWFSTLQLPLVDGE</sequence>
<dbReference type="EMBL" id="LS483469">
    <property type="protein sequence ID" value="SQI45395.1"/>
    <property type="molecule type" value="Genomic_DNA"/>
</dbReference>
<protein>
    <submittedName>
        <fullName evidence="2">Uncharacterized protein</fullName>
    </submittedName>
</protein>
<dbReference type="Proteomes" id="UP000594967">
    <property type="component" value="Chromosome"/>
</dbReference>
<organism evidence="2 3">
    <name type="scientific">Serratia plymuthica</name>
    <dbReference type="NCBI Taxonomy" id="82996"/>
    <lineage>
        <taxon>Bacteria</taxon>
        <taxon>Pseudomonadati</taxon>
        <taxon>Pseudomonadota</taxon>
        <taxon>Gammaproteobacteria</taxon>
        <taxon>Enterobacterales</taxon>
        <taxon>Yersiniaceae</taxon>
        <taxon>Serratia</taxon>
    </lineage>
</organism>
<dbReference type="AlphaFoldDB" id="A0A2X4XZQ2"/>
<keyword evidence="4" id="KW-1185">Reference proteome</keyword>
<reference evidence="1 4" key="2">
    <citation type="submission" date="2020-12" db="EMBL/GenBank/DDBJ databases">
        <title>FDA dAtabase for Regulatory Grade micrObial Sequences (FDA-ARGOS): Supporting development and validation of Infectious Disease Dx tests.</title>
        <authorList>
            <person name="Sproer C."/>
            <person name="Gronow S."/>
            <person name="Severitt S."/>
            <person name="Schroder I."/>
            <person name="Tallon L."/>
            <person name="Sadzewicz L."/>
            <person name="Zhao X."/>
            <person name="Boylan J."/>
            <person name="Ott S."/>
            <person name="Bowen H."/>
            <person name="Vavikolanu K."/>
            <person name="Mehta A."/>
            <person name="Aluvathingal J."/>
            <person name="Nadendla S."/>
            <person name="Lowell S."/>
            <person name="Myers T."/>
            <person name="Yan Y."/>
            <person name="Sichtig H."/>
        </authorList>
    </citation>
    <scope>NUCLEOTIDE SEQUENCE [LARGE SCALE GENOMIC DNA]</scope>
    <source>
        <strain evidence="1 4">FDAARGOS_907</strain>
    </source>
</reference>